<feature type="domain" description="Type II secretion system protein GspC N-terminal" evidence="9">
    <location>
        <begin position="46"/>
        <end position="118"/>
    </location>
</feature>
<dbReference type="Proteomes" id="UP001321445">
    <property type="component" value="Chromosome"/>
</dbReference>
<dbReference type="InterPro" id="IPR036034">
    <property type="entry name" value="PDZ_sf"/>
</dbReference>
<reference evidence="11 12" key="1">
    <citation type="submission" date="2023-03" db="EMBL/GenBank/DDBJ databases">
        <title>Description of Hydrogenimonas sp. ISO32.</title>
        <authorList>
            <person name="Mino S."/>
            <person name="Fukazawa S."/>
            <person name="Sawabe T."/>
        </authorList>
    </citation>
    <scope>NUCLEOTIDE SEQUENCE [LARGE SCALE GENOMIC DNA]</scope>
    <source>
        <strain evidence="11 12">ISO32</strain>
    </source>
</reference>
<evidence type="ECO:0000259" key="9">
    <source>
        <dbReference type="Pfam" id="PF11356"/>
    </source>
</evidence>
<protein>
    <recommendedName>
        <fullName evidence="13">General secretion pathway protein C</fullName>
    </recommendedName>
</protein>
<keyword evidence="3" id="KW-1003">Cell membrane</keyword>
<proteinExistence type="predicted"/>
<evidence type="ECO:0000313" key="12">
    <source>
        <dbReference type="Proteomes" id="UP001321445"/>
    </source>
</evidence>
<evidence type="ECO:0000256" key="8">
    <source>
        <dbReference type="ARBA" id="ARBA00023136"/>
    </source>
</evidence>
<comment type="subcellular location">
    <subcellularLocation>
        <location evidence="1">Cell inner membrane</location>
    </subcellularLocation>
</comment>
<evidence type="ECO:0000256" key="5">
    <source>
        <dbReference type="ARBA" id="ARBA00022692"/>
    </source>
</evidence>
<dbReference type="EMBL" id="AP027370">
    <property type="protein sequence ID" value="BDY13458.1"/>
    <property type="molecule type" value="Genomic_DNA"/>
</dbReference>
<evidence type="ECO:0000256" key="3">
    <source>
        <dbReference type="ARBA" id="ARBA00022475"/>
    </source>
</evidence>
<name>A0ABM8FM75_9BACT</name>
<evidence type="ECO:0000259" key="10">
    <source>
        <dbReference type="Pfam" id="PF17820"/>
    </source>
</evidence>
<keyword evidence="5" id="KW-0812">Transmembrane</keyword>
<organism evidence="11 12">
    <name type="scientific">Hydrogenimonas cancrithermarum</name>
    <dbReference type="NCBI Taxonomy" id="2993563"/>
    <lineage>
        <taxon>Bacteria</taxon>
        <taxon>Pseudomonadati</taxon>
        <taxon>Campylobacterota</taxon>
        <taxon>Epsilonproteobacteria</taxon>
        <taxon>Campylobacterales</taxon>
        <taxon>Hydrogenimonadaceae</taxon>
        <taxon>Hydrogenimonas</taxon>
    </lineage>
</organism>
<feature type="domain" description="PDZ" evidence="10">
    <location>
        <begin position="191"/>
        <end position="228"/>
    </location>
</feature>
<keyword evidence="2" id="KW-0813">Transport</keyword>
<evidence type="ECO:0000256" key="4">
    <source>
        <dbReference type="ARBA" id="ARBA00022519"/>
    </source>
</evidence>
<keyword evidence="6" id="KW-0653">Protein transport</keyword>
<evidence type="ECO:0000256" key="2">
    <source>
        <dbReference type="ARBA" id="ARBA00022448"/>
    </source>
</evidence>
<keyword evidence="12" id="KW-1185">Reference proteome</keyword>
<dbReference type="Pfam" id="PF11356">
    <property type="entry name" value="T2SSC"/>
    <property type="match status" value="1"/>
</dbReference>
<dbReference type="Pfam" id="PF17820">
    <property type="entry name" value="PDZ_6"/>
    <property type="match status" value="1"/>
</dbReference>
<keyword evidence="4" id="KW-0997">Cell inner membrane</keyword>
<keyword evidence="7" id="KW-1133">Transmembrane helix</keyword>
<dbReference type="Gene3D" id="2.30.30.830">
    <property type="match status" value="1"/>
</dbReference>
<dbReference type="SUPFAM" id="SSF50156">
    <property type="entry name" value="PDZ domain-like"/>
    <property type="match status" value="1"/>
</dbReference>
<dbReference type="InterPro" id="IPR024961">
    <property type="entry name" value="T2SS_GspC_N"/>
</dbReference>
<dbReference type="Gene3D" id="2.30.42.10">
    <property type="match status" value="1"/>
</dbReference>
<keyword evidence="8" id="KW-0472">Membrane</keyword>
<accession>A0ABM8FM75</accession>
<sequence>MLAAKLAALTVDVFLPPTASLECRATVEQPTGRYPFAHAFALRKKDATRRVKPHNKPPATLKGYTLTMTAVGSPSMAIVLHNGKSKLLTVGETIDGFELAEVFTDRIKLLKNGREYWLTMKKTKSGSLSTSRSKKKSGNETAALTEQIRQEGDTYYVPRELLDEMRDVKKIFKYIAINPVYKANKLVGFGITNVKKGSVFDKMGLRKRDIIEKIDGKPITNEGDAFKYFNKINELSTLSLTIKRGSQRKELHYEIY</sequence>
<evidence type="ECO:0000313" key="11">
    <source>
        <dbReference type="EMBL" id="BDY13458.1"/>
    </source>
</evidence>
<gene>
    <name evidence="11" type="ORF">HCR_17700</name>
</gene>
<evidence type="ECO:0008006" key="13">
    <source>
        <dbReference type="Google" id="ProtNLM"/>
    </source>
</evidence>
<evidence type="ECO:0000256" key="1">
    <source>
        <dbReference type="ARBA" id="ARBA00004533"/>
    </source>
</evidence>
<dbReference type="InterPro" id="IPR041489">
    <property type="entry name" value="PDZ_6"/>
</dbReference>
<evidence type="ECO:0000256" key="7">
    <source>
        <dbReference type="ARBA" id="ARBA00022989"/>
    </source>
</evidence>
<evidence type="ECO:0000256" key="6">
    <source>
        <dbReference type="ARBA" id="ARBA00022927"/>
    </source>
</evidence>